<accession>K9VCN9</accession>
<dbReference type="RefSeq" id="WP_015174563.1">
    <property type="nucleotide sequence ID" value="NC_019729.1"/>
</dbReference>
<dbReference type="Proteomes" id="UP000010478">
    <property type="component" value="Chromosome"/>
</dbReference>
<protein>
    <submittedName>
        <fullName evidence="1">Uncharacterized protein</fullName>
    </submittedName>
</protein>
<proteinExistence type="predicted"/>
<evidence type="ECO:0000313" key="2">
    <source>
        <dbReference type="Proteomes" id="UP000010478"/>
    </source>
</evidence>
<name>K9VCN9_9CYAN</name>
<dbReference type="AlphaFoldDB" id="K9VCN9"/>
<dbReference type="KEGG" id="oni:Osc7112_0639"/>
<dbReference type="eggNOG" id="ENOG502ZU5W">
    <property type="taxonomic scope" value="Bacteria"/>
</dbReference>
<reference evidence="1 2" key="1">
    <citation type="submission" date="2012-05" db="EMBL/GenBank/DDBJ databases">
        <title>Finished chromosome of genome of Oscillatoria sp. PCC 7112.</title>
        <authorList>
            <consortium name="US DOE Joint Genome Institute"/>
            <person name="Gugger M."/>
            <person name="Coursin T."/>
            <person name="Rippka R."/>
            <person name="Tandeau De Marsac N."/>
            <person name="Huntemann M."/>
            <person name="Wei C.-L."/>
            <person name="Han J."/>
            <person name="Detter J.C."/>
            <person name="Han C."/>
            <person name="Tapia R."/>
            <person name="Davenport K."/>
            <person name="Daligault H."/>
            <person name="Erkkila T."/>
            <person name="Gu W."/>
            <person name="Munk A.C.C."/>
            <person name="Teshima H."/>
            <person name="Xu Y."/>
            <person name="Chain P."/>
            <person name="Chen A."/>
            <person name="Krypides N."/>
            <person name="Mavromatis K."/>
            <person name="Markowitz V."/>
            <person name="Szeto E."/>
            <person name="Ivanova N."/>
            <person name="Mikhailova N."/>
            <person name="Ovchinnikova G."/>
            <person name="Pagani I."/>
            <person name="Pati A."/>
            <person name="Goodwin L."/>
            <person name="Peters L."/>
            <person name="Pitluck S."/>
            <person name="Woyke T."/>
            <person name="Kerfeld C."/>
        </authorList>
    </citation>
    <scope>NUCLEOTIDE SEQUENCE [LARGE SCALE GENOMIC DNA]</scope>
    <source>
        <strain evidence="1 2">PCC 7112</strain>
    </source>
</reference>
<organism evidence="1 2">
    <name type="scientific">Phormidium nigroviride PCC 7112</name>
    <dbReference type="NCBI Taxonomy" id="179408"/>
    <lineage>
        <taxon>Bacteria</taxon>
        <taxon>Bacillati</taxon>
        <taxon>Cyanobacteriota</taxon>
        <taxon>Cyanophyceae</taxon>
        <taxon>Oscillatoriophycideae</taxon>
        <taxon>Oscillatoriales</taxon>
        <taxon>Oscillatoriaceae</taxon>
        <taxon>Phormidium</taxon>
    </lineage>
</organism>
<gene>
    <name evidence="1" type="ORF">Osc7112_0639</name>
</gene>
<dbReference type="HOGENOM" id="CLU_2808287_0_0_3"/>
<keyword evidence="2" id="KW-1185">Reference proteome</keyword>
<evidence type="ECO:0000313" key="1">
    <source>
        <dbReference type="EMBL" id="AFZ05232.1"/>
    </source>
</evidence>
<sequence precursor="true">MKLLASSLSAVAFFFESGVTKKAIALTGIKLVRSRYYESAIYLSDSARNFYAFPRRLLQDFTERGEE</sequence>
<dbReference type="EMBL" id="CP003614">
    <property type="protein sequence ID" value="AFZ05232.1"/>
    <property type="molecule type" value="Genomic_DNA"/>
</dbReference>